<dbReference type="RefSeq" id="WP_378390437.1">
    <property type="nucleotide sequence ID" value="NZ_JBHLWM010000008.1"/>
</dbReference>
<keyword evidence="3" id="KW-1185">Reference proteome</keyword>
<feature type="transmembrane region" description="Helical" evidence="1">
    <location>
        <begin position="120"/>
        <end position="140"/>
    </location>
</feature>
<accession>A0ABV6EW78</accession>
<comment type="caution">
    <text evidence="2">The sequence shown here is derived from an EMBL/GenBank/DDBJ whole genome shotgun (WGS) entry which is preliminary data.</text>
</comment>
<organism evidence="2 3">
    <name type="scientific">Rhodopseudomonas telluris</name>
    <dbReference type="NCBI Taxonomy" id="644215"/>
    <lineage>
        <taxon>Bacteria</taxon>
        <taxon>Pseudomonadati</taxon>
        <taxon>Pseudomonadota</taxon>
        <taxon>Alphaproteobacteria</taxon>
        <taxon>Hyphomicrobiales</taxon>
        <taxon>Nitrobacteraceae</taxon>
        <taxon>Rhodopseudomonas</taxon>
    </lineage>
</organism>
<gene>
    <name evidence="2" type="ORF">ACFFJ6_18305</name>
</gene>
<feature type="transmembrane region" description="Helical" evidence="1">
    <location>
        <begin position="147"/>
        <end position="165"/>
    </location>
</feature>
<feature type="transmembrane region" description="Helical" evidence="1">
    <location>
        <begin position="362"/>
        <end position="383"/>
    </location>
</feature>
<feature type="transmembrane region" description="Helical" evidence="1">
    <location>
        <begin position="258"/>
        <end position="280"/>
    </location>
</feature>
<feature type="transmembrane region" description="Helical" evidence="1">
    <location>
        <begin position="331"/>
        <end position="350"/>
    </location>
</feature>
<keyword evidence="1" id="KW-0812">Transmembrane</keyword>
<protein>
    <recommendedName>
        <fullName evidence="4">Glycosyltransferase RgtA/B/C/D-like domain-containing protein</fullName>
    </recommendedName>
</protein>
<evidence type="ECO:0000313" key="3">
    <source>
        <dbReference type="Proteomes" id="UP001589775"/>
    </source>
</evidence>
<dbReference type="Proteomes" id="UP001589775">
    <property type="component" value="Unassembled WGS sequence"/>
</dbReference>
<evidence type="ECO:0000313" key="2">
    <source>
        <dbReference type="EMBL" id="MFC0242450.1"/>
    </source>
</evidence>
<evidence type="ECO:0000256" key="1">
    <source>
        <dbReference type="SAM" id="Phobius"/>
    </source>
</evidence>
<sequence length="579" mass="63553">MTTISDVLQASPAPISLRDRALSLSPSALIAAAIAWAVGAGIAFRSALLSGFDVVFGNNGDGRLIVYLHEHLYEALRGRAEFLSPPFFYPQKQILGYTDAFLLDALPYAALRSLGIDPFLALQLLAIILSFCCFASVTIIGRRYLSLHAALAICAGLLITFPNNLMFKTANAHPNFFALYYVPMLVLLALWAVEDFPRPTHWSQIRAACFGLLYGLLFSTSFYVAWLFAITVAIAIGTLIVLLPAPCLAFVRTNVGALARLCVPALLGLIVGLIPVWLIYQPVLRATAGRSFRDYLGFAPFPKDLPNVGDQNLLWGWLIDGIGLPSTGDHMLSVTPGMTLITLLLVYWTNKGRMADHRPWPVMYGIVCAAVWAVSWLLTFRIGSFSPFWLLYHLVPGAAAIRVGGRIQLLTSLWVVTALAVLLQHAWPAAISRRSAARLAATTLIVAFCLLEQVNLRDGSLPRRAELERLAAVAPPPPDCEVFLVDARDDQGYGVREFDAMWISMRVGLPTLNGNSGWSPPGWQLADPDTDYDAAAKRWIEQTHITKHVCRYQRDARAWSDFEPKTNPALQPTAEAGTP</sequence>
<feature type="transmembrane region" description="Helical" evidence="1">
    <location>
        <begin position="21"/>
        <end position="44"/>
    </location>
</feature>
<feature type="transmembrane region" description="Helical" evidence="1">
    <location>
        <begin position="205"/>
        <end position="226"/>
    </location>
</feature>
<feature type="transmembrane region" description="Helical" evidence="1">
    <location>
        <begin position="232"/>
        <end position="251"/>
    </location>
</feature>
<reference evidence="2 3" key="1">
    <citation type="submission" date="2024-09" db="EMBL/GenBank/DDBJ databases">
        <authorList>
            <person name="Sun Q."/>
            <person name="Mori K."/>
        </authorList>
    </citation>
    <scope>NUCLEOTIDE SEQUENCE [LARGE SCALE GENOMIC DNA]</scope>
    <source>
        <strain evidence="2 3">KCTC 23279</strain>
    </source>
</reference>
<keyword evidence="1" id="KW-0472">Membrane</keyword>
<keyword evidence="1" id="KW-1133">Transmembrane helix</keyword>
<feature type="transmembrane region" description="Helical" evidence="1">
    <location>
        <begin position="177"/>
        <end position="193"/>
    </location>
</feature>
<evidence type="ECO:0008006" key="4">
    <source>
        <dbReference type="Google" id="ProtNLM"/>
    </source>
</evidence>
<name>A0ABV6EW78_9BRAD</name>
<proteinExistence type="predicted"/>
<dbReference type="EMBL" id="JBHLWM010000008">
    <property type="protein sequence ID" value="MFC0242450.1"/>
    <property type="molecule type" value="Genomic_DNA"/>
</dbReference>